<feature type="transmembrane region" description="Helical" evidence="2">
    <location>
        <begin position="860"/>
        <end position="884"/>
    </location>
</feature>
<feature type="compositionally biased region" description="Basic and acidic residues" evidence="1">
    <location>
        <begin position="364"/>
        <end position="373"/>
    </location>
</feature>
<dbReference type="RefSeq" id="XP_021868452.1">
    <property type="nucleotide sequence ID" value="XM_022013992.1"/>
</dbReference>
<feature type="compositionally biased region" description="Low complexity" evidence="1">
    <location>
        <begin position="115"/>
        <end position="126"/>
    </location>
</feature>
<dbReference type="InterPro" id="IPR037737">
    <property type="entry name" value="Srf1"/>
</dbReference>
<evidence type="ECO:0000256" key="2">
    <source>
        <dbReference type="SAM" id="Phobius"/>
    </source>
</evidence>
<feature type="compositionally biased region" description="Basic and acidic residues" evidence="1">
    <location>
        <begin position="405"/>
        <end position="422"/>
    </location>
</feature>
<sequence>MVNFSAGSSRASAAKITVNMADKGHSVMKMGMGIGESSTTNMSTLTNGTMATGSTARKVRTVPPSAQFEPPSPPFAVVSSPLETPPDGPATVMAGPSSAALSQKRRPHIGRRYSTSEGTSSGTSDWDSTDEDNPWWTFTSRGMAKMKARATRKRSGDKTEQTVQESGKETAISGADQMKSDRKYRVRDLYGRGKQKSRESNDSNGRPITTQKPKRRQSGIDSDGVASPSPASLVVHPFLSPSAPPTPRELHPHTHFFRRSHWRDSPTPLNLQVPAPKLARSNSAPSSPTRLHSHVMFGSPEVVLDLDGPRGSGDPILEGARPGNPLSLPRRAPIMRRQSTTPYFSRLRRARGDLTDLPTDTESPSDRDRERIFIRHRKIPVSKDSNESSKQRGSTNSSTKIRRRRDIDEGGEIHTDTPMGERNRRRSINKLKLQLPPPISDHFKHGWPQAGSWQDALYGMYPGQLATPPDHAEASPSKSHRSGTREPRARPHNMRRLSSLNPSRRREPRHSPGERGIVPTGDAEEDVSDQLAAQDPTSRKSRRRQKKKRYRTALVPPTPSGLGFATTDVENGNSAAQERQQGGGVDPHDFDWNTPAPTGTFGPLRASPVEHVPDDPINGLRNKEMPGNGDALSRQTTLATGKSEAASFTRWGCFSTRMKRRKERKQMRIKEDDWKKKAKRVLFLDARVTIYIRLINLAVVLAALALAVTIRLRLDSLGIPGVMGSSTTLIISYASLTSVHVLTAIYREYFGRPIGLWGLRSKMLWVCLDLLFVGLWSSAITDSANDFIATPLMCARGKAWWASDLDPDIMTVTVSRSRLHARDFYVDQDTYSGFRALEMVLADDITNSASTRDICQRQGACIGLSLVALVLYGGNMVLSLFRIFETVRRTANLERAMGA</sequence>
<keyword evidence="4" id="KW-1185">Reference proteome</keyword>
<keyword evidence="2" id="KW-1133">Transmembrane helix</keyword>
<dbReference type="EMBL" id="NBSH01000015">
    <property type="protein sequence ID" value="ORX34174.1"/>
    <property type="molecule type" value="Genomic_DNA"/>
</dbReference>
<evidence type="ECO:0000313" key="3">
    <source>
        <dbReference type="EMBL" id="ORX34174.1"/>
    </source>
</evidence>
<evidence type="ECO:0000256" key="1">
    <source>
        <dbReference type="SAM" id="MobiDB-lite"/>
    </source>
</evidence>
<feature type="compositionally biased region" description="Basic residues" evidence="1">
    <location>
        <begin position="144"/>
        <end position="153"/>
    </location>
</feature>
<gene>
    <name evidence="3" type="ORF">BD324DRAFT_604971</name>
</gene>
<organism evidence="3 4">
    <name type="scientific">Kockovaella imperatae</name>
    <dbReference type="NCBI Taxonomy" id="4999"/>
    <lineage>
        <taxon>Eukaryota</taxon>
        <taxon>Fungi</taxon>
        <taxon>Dikarya</taxon>
        <taxon>Basidiomycota</taxon>
        <taxon>Agaricomycotina</taxon>
        <taxon>Tremellomycetes</taxon>
        <taxon>Tremellales</taxon>
        <taxon>Cuniculitremaceae</taxon>
        <taxon>Kockovaella</taxon>
    </lineage>
</organism>
<dbReference type="GO" id="GO:0000324">
    <property type="term" value="C:fungal-type vacuole"/>
    <property type="evidence" value="ECO:0007669"/>
    <property type="project" value="TreeGrafter"/>
</dbReference>
<dbReference type="PANTHER" id="PTHR36819:SF1">
    <property type="entry name" value="REGULATOR OF PHOSPHOLIPASE D SRF1"/>
    <property type="match status" value="1"/>
</dbReference>
<dbReference type="GO" id="GO:0071944">
    <property type="term" value="C:cell periphery"/>
    <property type="evidence" value="ECO:0007669"/>
    <property type="project" value="TreeGrafter"/>
</dbReference>
<feature type="region of interest" description="Disordered" evidence="1">
    <location>
        <begin position="461"/>
        <end position="589"/>
    </location>
</feature>
<feature type="compositionally biased region" description="Basic and acidic residues" evidence="1">
    <location>
        <begin position="178"/>
        <end position="201"/>
    </location>
</feature>
<feature type="transmembrane region" description="Helical" evidence="2">
    <location>
        <begin position="763"/>
        <end position="781"/>
    </location>
</feature>
<dbReference type="InParanoid" id="A0A1Y1U9F3"/>
<reference evidence="3 4" key="1">
    <citation type="submission" date="2017-03" db="EMBL/GenBank/DDBJ databases">
        <title>Widespread Adenine N6-methylation of Active Genes in Fungi.</title>
        <authorList>
            <consortium name="DOE Joint Genome Institute"/>
            <person name="Mondo S.J."/>
            <person name="Dannebaum R.O."/>
            <person name="Kuo R.C."/>
            <person name="Louie K.B."/>
            <person name="Bewick A.J."/>
            <person name="Labutti K."/>
            <person name="Haridas S."/>
            <person name="Kuo A."/>
            <person name="Salamov A."/>
            <person name="Ahrendt S.R."/>
            <person name="Lau R."/>
            <person name="Bowen B.P."/>
            <person name="Lipzen A."/>
            <person name="Sullivan W."/>
            <person name="Andreopoulos W.B."/>
            <person name="Clum A."/>
            <person name="Lindquist E."/>
            <person name="Daum C."/>
            <person name="Northen T.R."/>
            <person name="Ramamoorthy G."/>
            <person name="Schmitz R.J."/>
            <person name="Gryganskyi A."/>
            <person name="Culley D."/>
            <person name="Magnuson J."/>
            <person name="James T.Y."/>
            <person name="O'Malley M.A."/>
            <person name="Stajich J.E."/>
            <person name="Spatafora J.W."/>
            <person name="Visel A."/>
            <person name="Grigoriev I.V."/>
        </authorList>
    </citation>
    <scope>NUCLEOTIDE SEQUENCE [LARGE SCALE GENOMIC DNA]</scope>
    <source>
        <strain evidence="3 4">NRRL Y-17943</strain>
    </source>
</reference>
<proteinExistence type="predicted"/>
<keyword evidence="2" id="KW-0472">Membrane</keyword>
<dbReference type="PANTHER" id="PTHR36819">
    <property type="entry name" value="REGULATOR OF PHOSPHOLIPASE D SRF1"/>
    <property type="match status" value="1"/>
</dbReference>
<evidence type="ECO:0000313" key="4">
    <source>
        <dbReference type="Proteomes" id="UP000193218"/>
    </source>
</evidence>
<name>A0A1Y1U9F3_9TREE</name>
<feature type="transmembrane region" description="Helical" evidence="2">
    <location>
        <begin position="722"/>
        <end position="743"/>
    </location>
</feature>
<protein>
    <submittedName>
        <fullName evidence="3">Uncharacterized protein</fullName>
    </submittedName>
</protein>
<feature type="compositionally biased region" description="Polar residues" evidence="1">
    <location>
        <begin position="202"/>
        <end position="211"/>
    </location>
</feature>
<keyword evidence="2" id="KW-0812">Transmembrane</keyword>
<feature type="region of interest" description="Disordered" evidence="1">
    <location>
        <begin position="82"/>
        <end position="252"/>
    </location>
</feature>
<comment type="caution">
    <text evidence="3">The sequence shown here is derived from an EMBL/GenBank/DDBJ whole genome shotgun (WGS) entry which is preliminary data.</text>
</comment>
<dbReference type="OrthoDB" id="1436450at2759"/>
<feature type="compositionally biased region" description="Basic residues" evidence="1">
    <location>
        <begin position="539"/>
        <end position="551"/>
    </location>
</feature>
<feature type="compositionally biased region" description="Polar residues" evidence="1">
    <location>
        <begin position="568"/>
        <end position="580"/>
    </location>
</feature>
<feature type="region of interest" description="Disordered" evidence="1">
    <location>
        <begin position="339"/>
        <end position="425"/>
    </location>
</feature>
<feature type="transmembrane region" description="Helical" evidence="2">
    <location>
        <begin position="690"/>
        <end position="710"/>
    </location>
</feature>
<dbReference type="Proteomes" id="UP000193218">
    <property type="component" value="Unassembled WGS sequence"/>
</dbReference>
<dbReference type="AlphaFoldDB" id="A0A1Y1U9F3"/>
<dbReference type="GeneID" id="33555800"/>
<accession>A0A1Y1U9F3</accession>